<dbReference type="RefSeq" id="XP_006819778.1">
    <property type="nucleotide sequence ID" value="XM_006819715.1"/>
</dbReference>
<evidence type="ECO:0000256" key="5">
    <source>
        <dbReference type="PROSITE-ProRule" id="PRU01005"/>
    </source>
</evidence>
<evidence type="ECO:0000256" key="1">
    <source>
        <dbReference type="ARBA" id="ARBA00022536"/>
    </source>
</evidence>
<feature type="domain" description="EGF-like" evidence="7">
    <location>
        <begin position="172"/>
        <end position="208"/>
    </location>
</feature>
<dbReference type="InterPro" id="IPR000152">
    <property type="entry name" value="EGF-type_Asp/Asn_hydroxyl_site"/>
</dbReference>
<feature type="disulfide bond" evidence="4">
    <location>
        <begin position="122"/>
        <end position="131"/>
    </location>
</feature>
<evidence type="ECO:0000256" key="3">
    <source>
        <dbReference type="ARBA" id="ARBA00023157"/>
    </source>
</evidence>
<dbReference type="PROSITE" id="PS01187">
    <property type="entry name" value="EGF_CA"/>
    <property type="match status" value="2"/>
</dbReference>
<evidence type="ECO:0000259" key="7">
    <source>
        <dbReference type="PROSITE" id="PS50026"/>
    </source>
</evidence>
<evidence type="ECO:0000259" key="8">
    <source>
        <dbReference type="PROSITE" id="PS51670"/>
    </source>
</evidence>
<name>A0ABM0MID7_SACKO</name>
<feature type="signal peptide" evidence="6">
    <location>
        <begin position="1"/>
        <end position="19"/>
    </location>
</feature>
<sequence length="380" mass="41510">MAALICVILLYSYNPPLECSDSNKNCAYWAGIGECERNPTYMTKFCKKSCAVCYETVCEDIAGEHCPLWAELGECEKNPYYMLANCQRSCRSCIIDINDCDPNPCRNGGTCFDGSHDYNCTCTLAYTGKSCDEEVDECLSNPCMNGGTCHDKVGSYNCTCAAGWTGHSCNRESDECLSNPCMNGATCVDQLANYTCQCIDGWTGRNCDIDFDECFSQPCQNGGSCYHGAGRFLYVCHCPHGWKGRNCELDVDECLSNPCINGATCENGKNLYTCKCPVGFEGLTCESGPMCTMCNMCHTPFCGDPWSPLPGSNGRDCYVPVVFGAVGTLTREIGSVFVVQKHVLWHLGINVISKAISLKLRSIDELTCAIVKCFSALLIS</sequence>
<keyword evidence="3 4" id="KW-1015">Disulfide bond</keyword>
<feature type="domain" description="ShKT" evidence="8">
    <location>
        <begin position="58"/>
        <end position="93"/>
    </location>
</feature>
<dbReference type="Pfam" id="PF01549">
    <property type="entry name" value="ShK"/>
    <property type="match status" value="2"/>
</dbReference>
<dbReference type="GeneID" id="102809570"/>
<dbReference type="PROSITE" id="PS00022">
    <property type="entry name" value="EGF_1"/>
    <property type="match status" value="5"/>
</dbReference>
<feature type="disulfide bond" evidence="4">
    <location>
        <begin position="198"/>
        <end position="207"/>
    </location>
</feature>
<feature type="domain" description="ShKT" evidence="8">
    <location>
        <begin position="19"/>
        <end position="53"/>
    </location>
</feature>
<dbReference type="PRINTS" id="PR00010">
    <property type="entry name" value="EGFBLOOD"/>
</dbReference>
<feature type="domain" description="EGF-like" evidence="7">
    <location>
        <begin position="210"/>
        <end position="248"/>
    </location>
</feature>
<evidence type="ECO:0000256" key="4">
    <source>
        <dbReference type="PROSITE-ProRule" id="PRU00076"/>
    </source>
</evidence>
<dbReference type="Pfam" id="PF00008">
    <property type="entry name" value="EGF"/>
    <property type="match status" value="5"/>
</dbReference>
<dbReference type="PROSITE" id="PS01186">
    <property type="entry name" value="EGF_2"/>
    <property type="match status" value="4"/>
</dbReference>
<evidence type="ECO:0000313" key="10">
    <source>
        <dbReference type="RefSeq" id="XP_006819778.1"/>
    </source>
</evidence>
<proteinExistence type="predicted"/>
<dbReference type="InterPro" id="IPR018097">
    <property type="entry name" value="EGF_Ca-bd_CS"/>
</dbReference>
<dbReference type="PROSITE" id="PS00010">
    <property type="entry name" value="ASX_HYDROXYL"/>
    <property type="match status" value="4"/>
</dbReference>
<dbReference type="PROSITE" id="PS51670">
    <property type="entry name" value="SHKT"/>
    <property type="match status" value="2"/>
</dbReference>
<dbReference type="InterPro" id="IPR003582">
    <property type="entry name" value="ShKT_dom"/>
</dbReference>
<gene>
    <name evidence="10" type="primary">LOC102809570</name>
</gene>
<dbReference type="InterPro" id="IPR001881">
    <property type="entry name" value="EGF-like_Ca-bd_dom"/>
</dbReference>
<dbReference type="PANTHER" id="PTHR12916:SF13">
    <property type="entry name" value="SUSHI, VON WILLEBRAND FACTOR TYPE A, EGF AND PENTRAXIN DOMAIN-CONTAINING PROTEIN 1-LIKE"/>
    <property type="match status" value="1"/>
</dbReference>
<feature type="disulfide bond" evidence="5">
    <location>
        <begin position="19"/>
        <end position="53"/>
    </location>
</feature>
<feature type="domain" description="EGF-like" evidence="7">
    <location>
        <begin position="96"/>
        <end position="132"/>
    </location>
</feature>
<organism evidence="9 10">
    <name type="scientific">Saccoglossus kowalevskii</name>
    <name type="common">Acorn worm</name>
    <dbReference type="NCBI Taxonomy" id="10224"/>
    <lineage>
        <taxon>Eukaryota</taxon>
        <taxon>Metazoa</taxon>
        <taxon>Hemichordata</taxon>
        <taxon>Enteropneusta</taxon>
        <taxon>Harrimaniidae</taxon>
        <taxon>Saccoglossus</taxon>
    </lineage>
</organism>
<dbReference type="SUPFAM" id="SSF57196">
    <property type="entry name" value="EGF/Laminin"/>
    <property type="match status" value="5"/>
</dbReference>
<feature type="chain" id="PRO_5046411463" evidence="6">
    <location>
        <begin position="20"/>
        <end position="380"/>
    </location>
</feature>
<reference evidence="10" key="1">
    <citation type="submission" date="2025-08" db="UniProtKB">
        <authorList>
            <consortium name="RefSeq"/>
        </authorList>
    </citation>
    <scope>IDENTIFICATION</scope>
    <source>
        <tissue evidence="10">Testes</tissue>
    </source>
</reference>
<feature type="disulfide bond" evidence="4">
    <location>
        <begin position="276"/>
        <end position="285"/>
    </location>
</feature>
<dbReference type="Gene3D" id="2.10.25.10">
    <property type="entry name" value="Laminin"/>
    <property type="match status" value="5"/>
</dbReference>
<dbReference type="SMART" id="SM00254">
    <property type="entry name" value="ShKT"/>
    <property type="match status" value="2"/>
</dbReference>
<protein>
    <submittedName>
        <fullName evidence="10">Neurogenic locus notch homolog protein 1-like</fullName>
    </submittedName>
</protein>
<comment type="caution">
    <text evidence="4">Lacks conserved residue(s) required for the propagation of feature annotation.</text>
</comment>
<feature type="domain" description="EGF-like" evidence="7">
    <location>
        <begin position="250"/>
        <end position="286"/>
    </location>
</feature>
<keyword evidence="2" id="KW-0677">Repeat</keyword>
<dbReference type="Proteomes" id="UP000694865">
    <property type="component" value="Unplaced"/>
</dbReference>
<evidence type="ECO:0000313" key="9">
    <source>
        <dbReference type="Proteomes" id="UP000694865"/>
    </source>
</evidence>
<evidence type="ECO:0000256" key="2">
    <source>
        <dbReference type="ARBA" id="ARBA00022737"/>
    </source>
</evidence>
<feature type="disulfide bond" evidence="4">
    <location>
        <begin position="219"/>
        <end position="236"/>
    </location>
</feature>
<dbReference type="PANTHER" id="PTHR12916">
    <property type="entry name" value="CYTOCHROME C OXIDASE POLYPEPTIDE VIC-2"/>
    <property type="match status" value="1"/>
</dbReference>
<dbReference type="CDD" id="cd00054">
    <property type="entry name" value="EGF_CA"/>
    <property type="match status" value="5"/>
</dbReference>
<keyword evidence="1 4" id="KW-0245">EGF-like domain</keyword>
<feature type="domain" description="EGF-like" evidence="7">
    <location>
        <begin position="134"/>
        <end position="170"/>
    </location>
</feature>
<dbReference type="PROSITE" id="PS50026">
    <property type="entry name" value="EGF_3"/>
    <property type="match status" value="5"/>
</dbReference>
<dbReference type="SMART" id="SM00179">
    <property type="entry name" value="EGF_CA"/>
    <property type="match status" value="5"/>
</dbReference>
<feature type="disulfide bond" evidence="4">
    <location>
        <begin position="238"/>
        <end position="247"/>
    </location>
</feature>
<dbReference type="InterPro" id="IPR000742">
    <property type="entry name" value="EGF"/>
</dbReference>
<accession>A0ABM0MID7</accession>
<feature type="disulfide bond" evidence="4">
    <location>
        <begin position="160"/>
        <end position="169"/>
    </location>
</feature>
<keyword evidence="9" id="KW-1185">Reference proteome</keyword>
<dbReference type="SMART" id="SM00181">
    <property type="entry name" value="EGF"/>
    <property type="match status" value="5"/>
</dbReference>
<keyword evidence="6" id="KW-0732">Signal</keyword>
<evidence type="ECO:0000256" key="6">
    <source>
        <dbReference type="SAM" id="SignalP"/>
    </source>
</evidence>